<dbReference type="AlphaFoldDB" id="A0AAW0UKZ5"/>
<keyword evidence="1" id="KW-0812">Transmembrane</keyword>
<gene>
    <name evidence="2" type="ORF">O3P69_002530</name>
</gene>
<reference evidence="2 3" key="1">
    <citation type="submission" date="2023-03" db="EMBL/GenBank/DDBJ databases">
        <title>High-quality genome of Scylla paramamosain provides insights in environmental adaptation.</title>
        <authorList>
            <person name="Zhang L."/>
        </authorList>
    </citation>
    <scope>NUCLEOTIDE SEQUENCE [LARGE SCALE GENOMIC DNA]</scope>
    <source>
        <strain evidence="2">LZ_2023a</strain>
        <tissue evidence="2">Muscle</tissue>
    </source>
</reference>
<keyword evidence="3" id="KW-1185">Reference proteome</keyword>
<evidence type="ECO:0000313" key="2">
    <source>
        <dbReference type="EMBL" id="KAK8400797.1"/>
    </source>
</evidence>
<organism evidence="2 3">
    <name type="scientific">Scylla paramamosain</name>
    <name type="common">Mud crab</name>
    <dbReference type="NCBI Taxonomy" id="85552"/>
    <lineage>
        <taxon>Eukaryota</taxon>
        <taxon>Metazoa</taxon>
        <taxon>Ecdysozoa</taxon>
        <taxon>Arthropoda</taxon>
        <taxon>Crustacea</taxon>
        <taxon>Multicrustacea</taxon>
        <taxon>Malacostraca</taxon>
        <taxon>Eumalacostraca</taxon>
        <taxon>Eucarida</taxon>
        <taxon>Decapoda</taxon>
        <taxon>Pleocyemata</taxon>
        <taxon>Brachyura</taxon>
        <taxon>Eubrachyura</taxon>
        <taxon>Portunoidea</taxon>
        <taxon>Portunidae</taxon>
        <taxon>Portuninae</taxon>
        <taxon>Scylla</taxon>
    </lineage>
</organism>
<keyword evidence="1" id="KW-0472">Membrane</keyword>
<dbReference type="EMBL" id="JARAKH010000009">
    <property type="protein sequence ID" value="KAK8400797.1"/>
    <property type="molecule type" value="Genomic_DNA"/>
</dbReference>
<keyword evidence="1" id="KW-1133">Transmembrane helix</keyword>
<dbReference type="Proteomes" id="UP001487740">
    <property type="component" value="Unassembled WGS sequence"/>
</dbReference>
<feature type="transmembrane region" description="Helical" evidence="1">
    <location>
        <begin position="89"/>
        <end position="108"/>
    </location>
</feature>
<proteinExistence type="predicted"/>
<name>A0AAW0UKZ5_SCYPA</name>
<sequence>MVTGDTTTTTTTTTTTMDPLDEFCHEACKAGVGGPECGCPDHPIGRARPRCWEARETRLILWRAVSGRAAYARSYAVIYNRGNLSAVLGLEWCYAGFKFCLLILLLYFG</sequence>
<accession>A0AAW0UKZ5</accession>
<comment type="caution">
    <text evidence="2">The sequence shown here is derived from an EMBL/GenBank/DDBJ whole genome shotgun (WGS) entry which is preliminary data.</text>
</comment>
<evidence type="ECO:0000313" key="3">
    <source>
        <dbReference type="Proteomes" id="UP001487740"/>
    </source>
</evidence>
<protein>
    <submittedName>
        <fullName evidence="2">Uncharacterized protein</fullName>
    </submittedName>
</protein>
<evidence type="ECO:0000256" key="1">
    <source>
        <dbReference type="SAM" id="Phobius"/>
    </source>
</evidence>